<evidence type="ECO:0000256" key="1">
    <source>
        <dbReference type="SAM" id="Coils"/>
    </source>
</evidence>
<dbReference type="InterPro" id="IPR043247">
    <property type="entry name" value="CCDC183"/>
</dbReference>
<proteinExistence type="predicted"/>
<feature type="region of interest" description="Disordered" evidence="2">
    <location>
        <begin position="213"/>
        <end position="263"/>
    </location>
</feature>
<evidence type="ECO:0000313" key="3">
    <source>
        <dbReference type="Proteomes" id="UP000694856"/>
    </source>
</evidence>
<name>A0A8B8SY91_CAMFR</name>
<dbReference type="PANTHER" id="PTHR47115">
    <property type="entry name" value="COILED-COIL DOMAIN-CONTAINING PROTEIN 183"/>
    <property type="match status" value="1"/>
</dbReference>
<sequence length="793" mass="89199">MHLHYFGMNLLNHLWLHHYPVVVSHRRNSLSKAPPRQILTYSLCLSELGNEAGNPSRARGEERAPAASPARAWRPLSRRRLLAYRHRVGAGRARPAPPLSTRPRPSPSGPASRPAQARPPGPAPLHPAPPRPRSCAGPPAGSRRPASNGEPRPVPGGRRRGQQAPGPGGVCRVPVERLHEGHFHLCHRHRRDLRPAAARSEEVCIPLSVERAGSRGAMSGTADPGGEGEDGQEQGDAGSPARQHPPRGPRLGFGQEVRPADHLPGLREGRAHEAGAQPLHHGGKGAGGTPQLRLASAPPTALWSRWGAERVPSARVPVGSPQFPPRPPGSRRGPWPPRTHAWTVPSATQVAREKLRKYVFDRVNVHNVLIHLVRRRGEKLESMQLELASLQSQPDATKEELRMLQVIRQLENNIEKTMVKITTSQNVQLLYVDLLDHLKRKLAGYPTELDKLQNLVGDYCSELSDMTVMSQDAMMITDEVKMNMRQGEATFIEERRARENRLNQQKKLIDKIHTKETSEKYRWGQRDLDFPSNLMGPETPKVKRRETSKADIEYQTDVSALVEKVKTAVRCSHLWDIAGRFLAQQNMEENLELQMEDCEERRAQLEALMKKLEVEEAMLKFHQMPSSVSFKSVEKKVKDMLKEEENRLQQARANMTRSQKLLLIIQTGIDNLYIRLIGIPVPTAPKEAEVSNTLDVYSKLAYCEGKLLDLADRVQMLSRTEEVNTKVRDALESSTLKEKQNTRISFEDLEEDVIETFQFADVDHSYVPSRAEIKRQARRLIEGRLKVAKKKKK</sequence>
<feature type="region of interest" description="Disordered" evidence="2">
    <location>
        <begin position="51"/>
        <end position="72"/>
    </location>
</feature>
<dbReference type="PANTHER" id="PTHR47115:SF1">
    <property type="entry name" value="COILED-COIL DOMAIN-CONTAINING PROTEIN 183"/>
    <property type="match status" value="1"/>
</dbReference>
<feature type="region of interest" description="Disordered" evidence="2">
    <location>
        <begin position="276"/>
        <end position="299"/>
    </location>
</feature>
<reference evidence="4" key="1">
    <citation type="submission" date="2025-08" db="UniProtKB">
        <authorList>
            <consortium name="RefSeq"/>
        </authorList>
    </citation>
    <scope>IDENTIFICATION</scope>
    <source>
        <tissue evidence="4">Ear skin</tissue>
    </source>
</reference>
<feature type="coiled-coil region" evidence="1">
    <location>
        <begin position="588"/>
        <end position="661"/>
    </location>
</feature>
<feature type="compositionally biased region" description="Pro residues" evidence="2">
    <location>
        <begin position="117"/>
        <end position="132"/>
    </location>
</feature>
<protein>
    <submittedName>
        <fullName evidence="4">Coiled-coil domain-containing protein 183 isoform X1</fullName>
    </submittedName>
</protein>
<feature type="region of interest" description="Disordered" evidence="2">
    <location>
        <begin position="87"/>
        <end position="173"/>
    </location>
</feature>
<feature type="region of interest" description="Disordered" evidence="2">
    <location>
        <begin position="314"/>
        <end position="341"/>
    </location>
</feature>
<organism evidence="3 4">
    <name type="scientific">Camelus ferus</name>
    <name type="common">Wild bactrian camel</name>
    <name type="synonym">Camelus bactrianus ferus</name>
    <dbReference type="NCBI Taxonomy" id="419612"/>
    <lineage>
        <taxon>Eukaryota</taxon>
        <taxon>Metazoa</taxon>
        <taxon>Chordata</taxon>
        <taxon>Craniata</taxon>
        <taxon>Vertebrata</taxon>
        <taxon>Euteleostomi</taxon>
        <taxon>Mammalia</taxon>
        <taxon>Eutheria</taxon>
        <taxon>Laurasiatheria</taxon>
        <taxon>Artiodactyla</taxon>
        <taxon>Tylopoda</taxon>
        <taxon>Camelidae</taxon>
        <taxon>Camelus</taxon>
    </lineage>
</organism>
<keyword evidence="3" id="KW-1185">Reference proteome</keyword>
<feature type="compositionally biased region" description="Pro residues" evidence="2">
    <location>
        <begin position="95"/>
        <end position="108"/>
    </location>
</feature>
<accession>A0A8B8SY91</accession>
<dbReference type="GeneID" id="102510421"/>
<dbReference type="AlphaFoldDB" id="A0A8B8SY91"/>
<dbReference type="RefSeq" id="XP_032334814.1">
    <property type="nucleotide sequence ID" value="XM_032478923.1"/>
</dbReference>
<keyword evidence="1" id="KW-0175">Coiled coil</keyword>
<evidence type="ECO:0000256" key="2">
    <source>
        <dbReference type="SAM" id="MobiDB-lite"/>
    </source>
</evidence>
<dbReference type="Proteomes" id="UP000694856">
    <property type="component" value="Chromosome 4"/>
</dbReference>
<evidence type="ECO:0000313" key="4">
    <source>
        <dbReference type="RefSeq" id="XP_032334814.1"/>
    </source>
</evidence>
<gene>
    <name evidence="4" type="primary">LOC102510421</name>
</gene>